<reference evidence="6 7" key="1">
    <citation type="submission" date="2020-04" db="EMBL/GenBank/DDBJ databases">
        <title>Metagenomic profiling of ammonia- and methane-oxidizing microorganisms in a Dutch drinking water treatment plant.</title>
        <authorList>
            <person name="Poghosyan L."/>
            <person name="Leucker S."/>
        </authorList>
    </citation>
    <scope>NUCLEOTIDE SEQUENCE [LARGE SCALE GENOMIC DNA]</scope>
    <source>
        <strain evidence="6">S-RSF-IL-03</strain>
    </source>
</reference>
<organism evidence="6 7">
    <name type="scientific">Eiseniibacteriota bacterium</name>
    <dbReference type="NCBI Taxonomy" id="2212470"/>
    <lineage>
        <taxon>Bacteria</taxon>
        <taxon>Candidatus Eiseniibacteriota</taxon>
    </lineage>
</organism>
<dbReference type="Gene3D" id="3.30.2290.10">
    <property type="entry name" value="PmbA/TldD superfamily"/>
    <property type="match status" value="1"/>
</dbReference>
<evidence type="ECO:0000313" key="6">
    <source>
        <dbReference type="EMBL" id="NOT34363.1"/>
    </source>
</evidence>
<keyword evidence="2" id="KW-0645">Protease</keyword>
<proteinExistence type="inferred from homology"/>
<dbReference type="Proteomes" id="UP000580839">
    <property type="component" value="Unassembled WGS sequence"/>
</dbReference>
<evidence type="ECO:0000256" key="1">
    <source>
        <dbReference type="ARBA" id="ARBA00005836"/>
    </source>
</evidence>
<dbReference type="InterPro" id="IPR051463">
    <property type="entry name" value="Peptidase_U62_metallo"/>
</dbReference>
<dbReference type="InterPro" id="IPR035068">
    <property type="entry name" value="TldD/PmbA_N"/>
</dbReference>
<evidence type="ECO:0000256" key="3">
    <source>
        <dbReference type="ARBA" id="ARBA00022801"/>
    </source>
</evidence>
<dbReference type="SUPFAM" id="SSF111283">
    <property type="entry name" value="Putative modulator of DNA gyrase, PmbA/TldD"/>
    <property type="match status" value="1"/>
</dbReference>
<dbReference type="PANTHER" id="PTHR30624:SF4">
    <property type="entry name" value="METALLOPROTEASE TLDD"/>
    <property type="match status" value="1"/>
</dbReference>
<evidence type="ECO:0000256" key="2">
    <source>
        <dbReference type="ARBA" id="ARBA00022670"/>
    </source>
</evidence>
<dbReference type="EMBL" id="JABFRW010000112">
    <property type="protein sequence ID" value="NOT34363.1"/>
    <property type="molecule type" value="Genomic_DNA"/>
</dbReference>
<protein>
    <recommendedName>
        <fullName evidence="5">Metalloprotease TldD/E N-terminal domain-containing protein</fullName>
    </recommendedName>
</protein>
<dbReference type="GO" id="GO:0005829">
    <property type="term" value="C:cytosol"/>
    <property type="evidence" value="ECO:0007669"/>
    <property type="project" value="TreeGrafter"/>
</dbReference>
<comment type="similarity">
    <text evidence="1">Belongs to the peptidase U62 family.</text>
</comment>
<evidence type="ECO:0000313" key="7">
    <source>
        <dbReference type="Proteomes" id="UP000580839"/>
    </source>
</evidence>
<dbReference type="InterPro" id="IPR036059">
    <property type="entry name" value="TldD/PmbA_sf"/>
</dbReference>
<evidence type="ECO:0000259" key="5">
    <source>
        <dbReference type="Pfam" id="PF01523"/>
    </source>
</evidence>
<comment type="caution">
    <text evidence="6">The sequence shown here is derived from an EMBL/GenBank/DDBJ whole genome shotgun (WGS) entry which is preliminary data.</text>
</comment>
<feature type="domain" description="Metalloprotease TldD/E N-terminal" evidence="5">
    <location>
        <begin position="31"/>
        <end position="95"/>
    </location>
</feature>
<dbReference type="GO" id="GO:0006508">
    <property type="term" value="P:proteolysis"/>
    <property type="evidence" value="ECO:0007669"/>
    <property type="project" value="UniProtKB-KW"/>
</dbReference>
<dbReference type="AlphaFoldDB" id="A0A849SKW6"/>
<dbReference type="GO" id="GO:0008237">
    <property type="term" value="F:metallopeptidase activity"/>
    <property type="evidence" value="ECO:0007669"/>
    <property type="project" value="UniProtKB-KW"/>
</dbReference>
<keyword evidence="4" id="KW-0482">Metalloprotease</keyword>
<dbReference type="InterPro" id="IPR002510">
    <property type="entry name" value="Metalloprtase-TldD/E_N"/>
</dbReference>
<evidence type="ECO:0000256" key="4">
    <source>
        <dbReference type="ARBA" id="ARBA00023049"/>
    </source>
</evidence>
<sequence length="100" mass="10716">MAFDGNLSSRLPRELLTELLSLARANGAEFAEVYGEHADGAGFSFEEDRLKTCSYSVTEGLGVRAVVGEQTGYAYADGFAPDDLREAARVAARIAQIVGR</sequence>
<feature type="non-terminal residue" evidence="6">
    <location>
        <position position="100"/>
    </location>
</feature>
<gene>
    <name evidence="6" type="ORF">HOP12_09360</name>
</gene>
<name>A0A849SKW6_UNCEI</name>
<accession>A0A849SKW6</accession>
<keyword evidence="3" id="KW-0378">Hydrolase</keyword>
<dbReference type="PANTHER" id="PTHR30624">
    <property type="entry name" value="UNCHARACTERIZED PROTEIN TLDD AND PMBA"/>
    <property type="match status" value="1"/>
</dbReference>
<dbReference type="Pfam" id="PF01523">
    <property type="entry name" value="PmbA_TldD_1st"/>
    <property type="match status" value="1"/>
</dbReference>